<accession>A0A6A6SYV1</accession>
<keyword evidence="1" id="KW-0539">Nucleus</keyword>
<feature type="region of interest" description="Disordered" evidence="2">
    <location>
        <begin position="51"/>
        <end position="80"/>
    </location>
</feature>
<evidence type="ECO:0000256" key="1">
    <source>
        <dbReference type="ARBA" id="ARBA00023242"/>
    </source>
</evidence>
<gene>
    <name evidence="4" type="ORF">K491DRAFT_781259</name>
</gene>
<dbReference type="OrthoDB" id="2991872at2759"/>
<organism evidence="4 5">
    <name type="scientific">Lophiostoma macrostomum CBS 122681</name>
    <dbReference type="NCBI Taxonomy" id="1314788"/>
    <lineage>
        <taxon>Eukaryota</taxon>
        <taxon>Fungi</taxon>
        <taxon>Dikarya</taxon>
        <taxon>Ascomycota</taxon>
        <taxon>Pezizomycotina</taxon>
        <taxon>Dothideomycetes</taxon>
        <taxon>Pleosporomycetidae</taxon>
        <taxon>Pleosporales</taxon>
        <taxon>Lophiostomataceae</taxon>
        <taxon>Lophiostoma</taxon>
    </lineage>
</organism>
<proteinExistence type="predicted"/>
<feature type="domain" description="Zn(2)-C6 fungal-type" evidence="3">
    <location>
        <begin position="9"/>
        <end position="37"/>
    </location>
</feature>
<dbReference type="InterPro" id="IPR036864">
    <property type="entry name" value="Zn2-C6_fun-type_DNA-bd_sf"/>
</dbReference>
<dbReference type="PROSITE" id="PS00463">
    <property type="entry name" value="ZN2_CY6_FUNGAL_1"/>
    <property type="match status" value="1"/>
</dbReference>
<dbReference type="SUPFAM" id="SSF57701">
    <property type="entry name" value="Zn2/Cys6 DNA-binding domain"/>
    <property type="match status" value="1"/>
</dbReference>
<feature type="compositionally biased region" description="Basic and acidic residues" evidence="2">
    <location>
        <begin position="51"/>
        <end position="61"/>
    </location>
</feature>
<sequence length="555" mass="62655">MVNRGRSKGCANCRARHVKCDEKRPVCRNCVKLKQECPGYDDVFDRMHKSENKSVERRVTQRQEALAGRSTRGSTKRSSTRVLVSIHARQSSCASTSPSLTSNLYNSPSPVPETWAIDIWFNLYQRDCTDDFGVHLQRLYGYSSLDSPLRPAVTALALGTSLYWMTRNFNVPLVWKYYAEAMRSLREAVKDSERSMQDDVLMAALVLDLAEGLRHQFLPEGSSAGSHRPGAVALLKQRGPLNQRDEGSKSMASTLRAWVANDAIARGVSTDQPPALQDQEEELNMPADQLTRLCYRVLDIQTRYEQVMDTTTTDDLPKTRQLLQDALNIDTDLVAWQESLTALDRPVYTPTADVEQSIQGQGVYGTFLAVFSNMTIADMYCKYNLLQLRLLDIIMRLGASRATLGIEGDASEVVFDATSEFGPSLDVSLPSRMLLCIDEIMSSVPFYLGDISWPITPLLSHQVSFPRALTEFGTYPLDYEKHQMRAVAAAGVYILYTLATLLRFMETDEGLGMRPYDLGVEEKQVQWVKGQMERINRIFRIRAPSREVLEQWCHE</sequence>
<dbReference type="SMART" id="SM00066">
    <property type="entry name" value="GAL4"/>
    <property type="match status" value="1"/>
</dbReference>
<evidence type="ECO:0000313" key="5">
    <source>
        <dbReference type="Proteomes" id="UP000799324"/>
    </source>
</evidence>
<dbReference type="PROSITE" id="PS50048">
    <property type="entry name" value="ZN2_CY6_FUNGAL_2"/>
    <property type="match status" value="1"/>
</dbReference>
<dbReference type="CDD" id="cd00067">
    <property type="entry name" value="GAL4"/>
    <property type="match status" value="1"/>
</dbReference>
<evidence type="ECO:0000256" key="2">
    <source>
        <dbReference type="SAM" id="MobiDB-lite"/>
    </source>
</evidence>
<dbReference type="GO" id="GO:0008270">
    <property type="term" value="F:zinc ion binding"/>
    <property type="evidence" value="ECO:0007669"/>
    <property type="project" value="InterPro"/>
</dbReference>
<dbReference type="EMBL" id="MU004407">
    <property type="protein sequence ID" value="KAF2652217.1"/>
    <property type="molecule type" value="Genomic_DNA"/>
</dbReference>
<keyword evidence="5" id="KW-1185">Reference proteome</keyword>
<dbReference type="PANTHER" id="PTHR38791">
    <property type="entry name" value="ZN(II)2CYS6 TRANSCRIPTION FACTOR (EUROFUNG)-RELATED-RELATED"/>
    <property type="match status" value="1"/>
</dbReference>
<dbReference type="Proteomes" id="UP000799324">
    <property type="component" value="Unassembled WGS sequence"/>
</dbReference>
<dbReference type="AlphaFoldDB" id="A0A6A6SYV1"/>
<dbReference type="InterPro" id="IPR001138">
    <property type="entry name" value="Zn2Cys6_DnaBD"/>
</dbReference>
<dbReference type="GO" id="GO:0000981">
    <property type="term" value="F:DNA-binding transcription factor activity, RNA polymerase II-specific"/>
    <property type="evidence" value="ECO:0007669"/>
    <property type="project" value="InterPro"/>
</dbReference>
<dbReference type="Pfam" id="PF00172">
    <property type="entry name" value="Zn_clus"/>
    <property type="match status" value="1"/>
</dbReference>
<evidence type="ECO:0000259" key="3">
    <source>
        <dbReference type="PROSITE" id="PS50048"/>
    </source>
</evidence>
<evidence type="ECO:0000313" key="4">
    <source>
        <dbReference type="EMBL" id="KAF2652217.1"/>
    </source>
</evidence>
<name>A0A6A6SYV1_9PLEO</name>
<reference evidence="4" key="1">
    <citation type="journal article" date="2020" name="Stud. Mycol.">
        <title>101 Dothideomycetes genomes: a test case for predicting lifestyles and emergence of pathogens.</title>
        <authorList>
            <person name="Haridas S."/>
            <person name="Albert R."/>
            <person name="Binder M."/>
            <person name="Bloem J."/>
            <person name="Labutti K."/>
            <person name="Salamov A."/>
            <person name="Andreopoulos B."/>
            <person name="Baker S."/>
            <person name="Barry K."/>
            <person name="Bills G."/>
            <person name="Bluhm B."/>
            <person name="Cannon C."/>
            <person name="Castanera R."/>
            <person name="Culley D."/>
            <person name="Daum C."/>
            <person name="Ezra D."/>
            <person name="Gonzalez J."/>
            <person name="Henrissat B."/>
            <person name="Kuo A."/>
            <person name="Liang C."/>
            <person name="Lipzen A."/>
            <person name="Lutzoni F."/>
            <person name="Magnuson J."/>
            <person name="Mondo S."/>
            <person name="Nolan M."/>
            <person name="Ohm R."/>
            <person name="Pangilinan J."/>
            <person name="Park H.-J."/>
            <person name="Ramirez L."/>
            <person name="Alfaro M."/>
            <person name="Sun H."/>
            <person name="Tritt A."/>
            <person name="Yoshinaga Y."/>
            <person name="Zwiers L.-H."/>
            <person name="Turgeon B."/>
            <person name="Goodwin S."/>
            <person name="Spatafora J."/>
            <person name="Crous P."/>
            <person name="Grigoriev I."/>
        </authorList>
    </citation>
    <scope>NUCLEOTIDE SEQUENCE</scope>
    <source>
        <strain evidence="4">CBS 122681</strain>
    </source>
</reference>
<dbReference type="Gene3D" id="4.10.240.10">
    <property type="entry name" value="Zn(2)-C6 fungal-type DNA-binding domain"/>
    <property type="match status" value="1"/>
</dbReference>
<dbReference type="InterPro" id="IPR053175">
    <property type="entry name" value="DHMBA_Reg_Transcription_Factor"/>
</dbReference>
<protein>
    <recommendedName>
        <fullName evidence="3">Zn(2)-C6 fungal-type domain-containing protein</fullName>
    </recommendedName>
</protein>